<feature type="modified residue" description="4-aspartylphosphate" evidence="3">
    <location>
        <position position="55"/>
    </location>
</feature>
<feature type="domain" description="HTH luxR-type" evidence="4">
    <location>
        <begin position="145"/>
        <end position="210"/>
    </location>
</feature>
<dbReference type="CDD" id="cd06170">
    <property type="entry name" value="LuxR_C_like"/>
    <property type="match status" value="1"/>
</dbReference>
<evidence type="ECO:0000259" key="4">
    <source>
        <dbReference type="PROSITE" id="PS50043"/>
    </source>
</evidence>
<dbReference type="InterPro" id="IPR039420">
    <property type="entry name" value="WalR-like"/>
</dbReference>
<dbReference type="EMBL" id="JAOWKX010000001">
    <property type="protein sequence ID" value="MCV2883166.1"/>
    <property type="molecule type" value="Genomic_DNA"/>
</dbReference>
<evidence type="ECO:0000256" key="2">
    <source>
        <dbReference type="ARBA" id="ARBA00023125"/>
    </source>
</evidence>
<keyword evidence="1 3" id="KW-0597">Phosphoprotein</keyword>
<dbReference type="InterPro" id="IPR000792">
    <property type="entry name" value="Tscrpt_reg_LuxR_C"/>
</dbReference>
<dbReference type="Gene3D" id="3.40.50.2300">
    <property type="match status" value="1"/>
</dbReference>
<dbReference type="Pfam" id="PF00072">
    <property type="entry name" value="Response_reg"/>
    <property type="match status" value="1"/>
</dbReference>
<evidence type="ECO:0000256" key="3">
    <source>
        <dbReference type="PROSITE-ProRule" id="PRU00169"/>
    </source>
</evidence>
<keyword evidence="7" id="KW-1185">Reference proteome</keyword>
<dbReference type="Proteomes" id="UP001652504">
    <property type="component" value="Unassembled WGS sequence"/>
</dbReference>
<dbReference type="Pfam" id="PF00196">
    <property type="entry name" value="GerE"/>
    <property type="match status" value="1"/>
</dbReference>
<reference evidence="6 7" key="1">
    <citation type="submission" date="2022-10" db="EMBL/GenBank/DDBJ databases">
        <title>Aestuariibacter sp. AA17 isolated from Montipora capitata coral fragment.</title>
        <authorList>
            <person name="Emsley S.A."/>
            <person name="Pfannmuller K.M."/>
            <person name="Loughran R.M."/>
            <person name="Shlafstein M."/>
            <person name="Papke E."/>
            <person name="Saw J.H."/>
            <person name="Ushijima B."/>
            <person name="Videau P."/>
        </authorList>
    </citation>
    <scope>NUCLEOTIDE SEQUENCE [LARGE SCALE GENOMIC DNA]</scope>
    <source>
        <strain evidence="6 7">AA17</strain>
    </source>
</reference>
<dbReference type="InterPro" id="IPR001789">
    <property type="entry name" value="Sig_transdc_resp-reg_receiver"/>
</dbReference>
<keyword evidence="2" id="KW-0238">DNA-binding</keyword>
<organism evidence="6 7">
    <name type="scientific">Fluctibacter corallii</name>
    <dbReference type="NCBI Taxonomy" id="2984329"/>
    <lineage>
        <taxon>Bacteria</taxon>
        <taxon>Pseudomonadati</taxon>
        <taxon>Pseudomonadota</taxon>
        <taxon>Gammaproteobacteria</taxon>
        <taxon>Alteromonadales</taxon>
        <taxon>Alteromonadaceae</taxon>
        <taxon>Fluctibacter</taxon>
    </lineage>
</organism>
<evidence type="ECO:0000313" key="6">
    <source>
        <dbReference type="EMBL" id="MCV2883166.1"/>
    </source>
</evidence>
<dbReference type="PANTHER" id="PTHR43214:SF43">
    <property type="entry name" value="TWO-COMPONENT RESPONSE REGULATOR"/>
    <property type="match status" value="1"/>
</dbReference>
<dbReference type="SMART" id="SM00448">
    <property type="entry name" value="REC"/>
    <property type="match status" value="1"/>
</dbReference>
<feature type="domain" description="Response regulatory" evidence="5">
    <location>
        <begin position="4"/>
        <end position="120"/>
    </location>
</feature>
<dbReference type="RefSeq" id="WP_263710370.1">
    <property type="nucleotide sequence ID" value="NZ_JAOWKX010000001.1"/>
</dbReference>
<dbReference type="PRINTS" id="PR00038">
    <property type="entry name" value="HTHLUXR"/>
</dbReference>
<dbReference type="PROSITE" id="PS50110">
    <property type="entry name" value="RESPONSE_REGULATORY"/>
    <property type="match status" value="1"/>
</dbReference>
<dbReference type="SUPFAM" id="SSF46894">
    <property type="entry name" value="C-terminal effector domain of the bipartite response regulators"/>
    <property type="match status" value="1"/>
</dbReference>
<evidence type="ECO:0000256" key="1">
    <source>
        <dbReference type="ARBA" id="ARBA00022553"/>
    </source>
</evidence>
<evidence type="ECO:0000313" key="7">
    <source>
        <dbReference type="Proteomes" id="UP001652504"/>
    </source>
</evidence>
<dbReference type="SUPFAM" id="SSF52172">
    <property type="entry name" value="CheY-like"/>
    <property type="match status" value="1"/>
</dbReference>
<protein>
    <submittedName>
        <fullName evidence="6">Response regulator transcription factor</fullName>
    </submittedName>
</protein>
<dbReference type="InterPro" id="IPR058245">
    <property type="entry name" value="NreC/VraR/RcsB-like_REC"/>
</dbReference>
<dbReference type="InterPro" id="IPR016032">
    <property type="entry name" value="Sig_transdc_resp-reg_C-effctor"/>
</dbReference>
<dbReference type="CDD" id="cd17535">
    <property type="entry name" value="REC_NarL-like"/>
    <property type="match status" value="1"/>
</dbReference>
<dbReference type="InterPro" id="IPR011006">
    <property type="entry name" value="CheY-like_superfamily"/>
</dbReference>
<sequence length="212" mass="23780">MCIKVMLVDDQNLVREGIKSLLALKHDIRVVAEEADGEDVLSRIYACRPDIVLLDIRMPKVSGVDVLRQLNQVKLPVPILVLTTFDEHELVLECIRLGAKGYLRKDISFSELSQAIYALHEGKTWYQPAVSSQMLPDNVLGFTEDKTTFGQLTDIEIEVLRLVAAGFSNNEIANALHKSHGTIRNQMSSILTKLNVRDRTRAVLKAMELSIL</sequence>
<dbReference type="PANTHER" id="PTHR43214">
    <property type="entry name" value="TWO-COMPONENT RESPONSE REGULATOR"/>
    <property type="match status" value="1"/>
</dbReference>
<gene>
    <name evidence="6" type="ORF">OE749_00460</name>
</gene>
<dbReference type="SMART" id="SM00421">
    <property type="entry name" value="HTH_LUXR"/>
    <property type="match status" value="1"/>
</dbReference>
<name>A0ABT3A3B2_9ALTE</name>
<comment type="caution">
    <text evidence="6">The sequence shown here is derived from an EMBL/GenBank/DDBJ whole genome shotgun (WGS) entry which is preliminary data.</text>
</comment>
<proteinExistence type="predicted"/>
<evidence type="ECO:0000259" key="5">
    <source>
        <dbReference type="PROSITE" id="PS50110"/>
    </source>
</evidence>
<dbReference type="PROSITE" id="PS50043">
    <property type="entry name" value="HTH_LUXR_2"/>
    <property type="match status" value="1"/>
</dbReference>
<accession>A0ABT3A3B2</accession>